<dbReference type="Gene3D" id="3.40.50.2300">
    <property type="match status" value="1"/>
</dbReference>
<dbReference type="SUPFAM" id="SSF47384">
    <property type="entry name" value="Homodimeric domain of signal transducing histidine kinase"/>
    <property type="match status" value="1"/>
</dbReference>
<dbReference type="InterPro" id="IPR005467">
    <property type="entry name" value="His_kinase_dom"/>
</dbReference>
<dbReference type="InterPro" id="IPR000700">
    <property type="entry name" value="PAS-assoc_C"/>
</dbReference>
<dbReference type="InterPro" id="IPR036097">
    <property type="entry name" value="HisK_dim/P_sf"/>
</dbReference>
<dbReference type="CDD" id="cd16922">
    <property type="entry name" value="HATPase_EvgS-ArcB-TorS-like"/>
    <property type="match status" value="1"/>
</dbReference>
<sequence>MNPVPKSIFTSQRDFTSQPIRERISPPSNTTPAPQIPTSTFEQDIIREEAQEVRPEDDPTKLVQRDSAEVTGLSRGRLPSINLPEVIAQANHPALSSNTPNTKSSRPRLDYPPTRTSLLPREVPHASKHPRAEDKGSRPVSTERPQKRNRPKFLKTRQHTLDSEILQTAISRKVQGSPPSPLFFSSQHSRKRPLLPPSFSSAEAAAAMLNRARDEPGGVTTLKLARGSLSNSSPPRGSSTHGILSERSRISRSPEMNMKSSAGMQTLESVGVVEILEQDERPTFIIDLANTTNFTPGSPLQLVFANVALRAYESVLDMVMGKADLDSPGVAVTNDFPEFKAWALSYVKNGESMDVCLPSMKYGGFTWNCSTLRKRLRLISGSNNASSAAIPSGSSSNGALSGSSTVSERLRGSTVTRLPRSPLVQSTEPSDYFGDAVPIANSGASTPSQQDISSSVESRENGAESPPRQAMLAYQSEDLTSELMRIRYPESPSFDWTRIPISAALPRHVQFARSIDWASTALGPIENWAFDLRAMCNLIMGSPHPAAMYWGDEFIAIYNEAYILLAGQKHPQLMGQSYKAAWAEIWPEIEGVFNNAKNSGQSTMKDDDCLFIKRNGFLEESYFSWSIIPLIGEDGSVVGLYNPAFEKTRRKIAERRMLTLREVGEKTATAREVKSFWGQVIKGLEYNEYDVPFVFLYSVSEESDSDLSSMHSGSLAQTPQCILEGTLGVPPDHRTVISPLDLKASDESFAPYLRESMRYNKTILLTTEDGSLSSDLIEGLEWRGFGDPCRAAVVCPIHPTTGEAILGFLVMGINPRRPYDDDYSLFIQLLGRQLATSMASVVLFEEEIRRGQRAAQLAALDRQELSKQLDLRTREAVESETRFTRMAEFAPVGMFIADGSGAITYSNDTWWEISRHPRGVNSANTWMDSIKDEDRVGVEAIWNKLVNKKTVVTHEFRFKTPWQDRNGHRSDTWVLMSAYPEKDQDGKLKSVFGSITNISQQKWAEDFQKRRMEEAIEMKRQQENFIDMTSHEMRNPLSAILQCSDEITTSLMELKAGDEASNASEKLLDTLENSIDAAQTIALCAQHQKRIVDDILTLSKLDSALLVVTPVSVQPVAVVQRALKMFEGELDTNDIAMEFMMEKSYLDLNIDWVKLDPSRLLQVLINLTTNAIKFTHGQDKRTIIVSVGASNERPGGKGSDVSYFPSRSKRKDLITEDAEWGTGDEIYLHFAVQDTGRGLDEKEKTLLFQRFSQASPRTHVQYGGSGLGLFISRELTELQGGEIGVSSERGVGSTFAFYIKARKVDGFAEDTPIATTISALRRNSSNSAVTIESRKNSSGKAVHRAHTTGHRRRSTITPPTSSPPPLPVPGIKMDHSKLKILIVEDNLVNQKVLQKSLKNQGFMTELANHGGEALEVLKTSNYWSGREKDGIELAVILMDLEMPIMDGLTCTRKIRDYEADGTIVKHVPIIAVTANARLEQIDTALAAGMDNVVSKPFQIPQLIPKIYELVTRSKATSTENAPPAALTETEAGPS</sequence>
<feature type="domain" description="Response regulatory" evidence="5">
    <location>
        <begin position="1379"/>
        <end position="1510"/>
    </location>
</feature>
<feature type="compositionally biased region" description="Polar residues" evidence="3">
    <location>
        <begin position="442"/>
        <end position="456"/>
    </location>
</feature>
<dbReference type="PROSITE" id="PS50109">
    <property type="entry name" value="HIS_KIN"/>
    <property type="match status" value="1"/>
</dbReference>
<dbReference type="InterPro" id="IPR035965">
    <property type="entry name" value="PAS-like_dom_sf"/>
</dbReference>
<dbReference type="InterPro" id="IPR003661">
    <property type="entry name" value="HisK_dim/P_dom"/>
</dbReference>
<dbReference type="Pfam" id="PF00512">
    <property type="entry name" value="HisKA"/>
    <property type="match status" value="1"/>
</dbReference>
<feature type="region of interest" description="Disordered" evidence="3">
    <location>
        <begin position="387"/>
        <end position="469"/>
    </location>
</feature>
<dbReference type="InterPro" id="IPR001789">
    <property type="entry name" value="Sig_transdc_resp-reg_receiver"/>
</dbReference>
<protein>
    <submittedName>
        <fullName evidence="7">Uncharacterized protein</fullName>
    </submittedName>
</protein>
<dbReference type="EMBL" id="JAFJYH010000075">
    <property type="protein sequence ID" value="KAG4420896.1"/>
    <property type="molecule type" value="Genomic_DNA"/>
</dbReference>
<proteinExistence type="predicted"/>
<dbReference type="CDD" id="cd00082">
    <property type="entry name" value="HisKA"/>
    <property type="match status" value="1"/>
</dbReference>
<dbReference type="SUPFAM" id="SSF55874">
    <property type="entry name" value="ATPase domain of HSP90 chaperone/DNA topoisomerase II/histidine kinase"/>
    <property type="match status" value="1"/>
</dbReference>
<dbReference type="GO" id="GO:0006355">
    <property type="term" value="P:regulation of DNA-templated transcription"/>
    <property type="evidence" value="ECO:0007669"/>
    <property type="project" value="InterPro"/>
</dbReference>
<feature type="domain" description="Histidine kinase" evidence="4">
    <location>
        <begin position="1028"/>
        <end position="1303"/>
    </location>
</feature>
<feature type="compositionally biased region" description="Basic residues" evidence="3">
    <location>
        <begin position="1341"/>
        <end position="1354"/>
    </location>
</feature>
<name>A0A8H7W809_9HELO</name>
<evidence type="ECO:0000313" key="8">
    <source>
        <dbReference type="Proteomes" id="UP000664132"/>
    </source>
</evidence>
<dbReference type="SUPFAM" id="SSF55785">
    <property type="entry name" value="PYP-like sensor domain (PAS domain)"/>
    <property type="match status" value="1"/>
</dbReference>
<feature type="compositionally biased region" description="Basic residues" evidence="3">
    <location>
        <begin position="147"/>
        <end position="158"/>
    </location>
</feature>
<accession>A0A8H7W809</accession>
<dbReference type="Gene3D" id="3.30.450.20">
    <property type="entry name" value="PAS domain"/>
    <property type="match status" value="2"/>
</dbReference>
<evidence type="ECO:0000256" key="1">
    <source>
        <dbReference type="ARBA" id="ARBA00022553"/>
    </source>
</evidence>
<dbReference type="GO" id="GO:0000155">
    <property type="term" value="F:phosphorelay sensor kinase activity"/>
    <property type="evidence" value="ECO:0007669"/>
    <property type="project" value="InterPro"/>
</dbReference>
<dbReference type="InterPro" id="IPR003594">
    <property type="entry name" value="HATPase_dom"/>
</dbReference>
<dbReference type="SMART" id="SM00388">
    <property type="entry name" value="HisKA"/>
    <property type="match status" value="1"/>
</dbReference>
<dbReference type="InterPro" id="IPR011006">
    <property type="entry name" value="CheY-like_superfamily"/>
</dbReference>
<dbReference type="SMART" id="SM00387">
    <property type="entry name" value="HATPase_c"/>
    <property type="match status" value="1"/>
</dbReference>
<dbReference type="Pfam" id="PF26131">
    <property type="entry name" value="PAS-like"/>
    <property type="match status" value="1"/>
</dbReference>
<evidence type="ECO:0000259" key="4">
    <source>
        <dbReference type="PROSITE" id="PS50109"/>
    </source>
</evidence>
<dbReference type="PROSITE" id="PS50110">
    <property type="entry name" value="RESPONSE_REGULATORY"/>
    <property type="match status" value="1"/>
</dbReference>
<evidence type="ECO:0000256" key="3">
    <source>
        <dbReference type="SAM" id="MobiDB-lite"/>
    </source>
</evidence>
<evidence type="ECO:0000259" key="6">
    <source>
        <dbReference type="PROSITE" id="PS50113"/>
    </source>
</evidence>
<evidence type="ECO:0000256" key="2">
    <source>
        <dbReference type="PROSITE-ProRule" id="PRU00169"/>
    </source>
</evidence>
<dbReference type="PROSITE" id="PS50113">
    <property type="entry name" value="PAC"/>
    <property type="match status" value="1"/>
</dbReference>
<dbReference type="InterPro" id="IPR058846">
    <property type="entry name" value="PAS-like"/>
</dbReference>
<gene>
    <name evidence="7" type="ORF">IFR04_005980</name>
</gene>
<reference evidence="7" key="1">
    <citation type="submission" date="2021-02" db="EMBL/GenBank/DDBJ databases">
        <title>Genome sequence Cadophora malorum strain M34.</title>
        <authorList>
            <person name="Stefanovic E."/>
            <person name="Vu D."/>
            <person name="Scully C."/>
            <person name="Dijksterhuis J."/>
            <person name="Roader J."/>
            <person name="Houbraken J."/>
        </authorList>
    </citation>
    <scope>NUCLEOTIDE SEQUENCE</scope>
    <source>
        <strain evidence="7">M34</strain>
    </source>
</reference>
<feature type="domain" description="PAC" evidence="6">
    <location>
        <begin position="952"/>
        <end position="1010"/>
    </location>
</feature>
<dbReference type="Proteomes" id="UP000664132">
    <property type="component" value="Unassembled WGS sequence"/>
</dbReference>
<dbReference type="InterPro" id="IPR036890">
    <property type="entry name" value="HATPase_C_sf"/>
</dbReference>
<dbReference type="Pfam" id="PF00072">
    <property type="entry name" value="Response_reg"/>
    <property type="match status" value="1"/>
</dbReference>
<keyword evidence="8" id="KW-1185">Reference proteome</keyword>
<feature type="compositionally biased region" description="Low complexity" evidence="3">
    <location>
        <begin position="226"/>
        <end position="239"/>
    </location>
</feature>
<dbReference type="InterPro" id="IPR000014">
    <property type="entry name" value="PAS"/>
</dbReference>
<dbReference type="PANTHER" id="PTHR43719">
    <property type="entry name" value="TWO-COMPONENT HISTIDINE KINASE"/>
    <property type="match status" value="1"/>
</dbReference>
<dbReference type="InterPro" id="IPR013767">
    <property type="entry name" value="PAS_fold"/>
</dbReference>
<dbReference type="CDD" id="cd00130">
    <property type="entry name" value="PAS"/>
    <property type="match status" value="1"/>
</dbReference>
<dbReference type="PRINTS" id="PR00344">
    <property type="entry name" value="BCTRLSENSOR"/>
</dbReference>
<feature type="region of interest" description="Disordered" evidence="3">
    <location>
        <begin position="1328"/>
        <end position="1368"/>
    </location>
</feature>
<dbReference type="OrthoDB" id="60033at2759"/>
<feature type="compositionally biased region" description="Polar residues" evidence="3">
    <location>
        <begin position="26"/>
        <end position="42"/>
    </location>
</feature>
<feature type="compositionally biased region" description="Basic and acidic residues" evidence="3">
    <location>
        <begin position="122"/>
        <end position="137"/>
    </location>
</feature>
<feature type="modified residue" description="4-aspartylphosphate" evidence="2">
    <location>
        <position position="1439"/>
    </location>
</feature>
<dbReference type="Gene3D" id="1.10.287.130">
    <property type="match status" value="1"/>
</dbReference>
<feature type="compositionally biased region" description="Low complexity" evidence="3">
    <location>
        <begin position="387"/>
        <end position="407"/>
    </location>
</feature>
<comment type="caution">
    <text evidence="7">The sequence shown here is derived from an EMBL/GenBank/DDBJ whole genome shotgun (WGS) entry which is preliminary data.</text>
</comment>
<feature type="compositionally biased region" description="Polar residues" evidence="3">
    <location>
        <begin position="94"/>
        <end position="104"/>
    </location>
</feature>
<organism evidence="7 8">
    <name type="scientific">Cadophora malorum</name>
    <dbReference type="NCBI Taxonomy" id="108018"/>
    <lineage>
        <taxon>Eukaryota</taxon>
        <taxon>Fungi</taxon>
        <taxon>Dikarya</taxon>
        <taxon>Ascomycota</taxon>
        <taxon>Pezizomycotina</taxon>
        <taxon>Leotiomycetes</taxon>
        <taxon>Helotiales</taxon>
        <taxon>Ploettnerulaceae</taxon>
        <taxon>Cadophora</taxon>
    </lineage>
</organism>
<feature type="region of interest" description="Disordered" evidence="3">
    <location>
        <begin position="225"/>
        <end position="263"/>
    </location>
</feature>
<dbReference type="Gene3D" id="3.30.565.10">
    <property type="entry name" value="Histidine kinase-like ATPase, C-terminal domain"/>
    <property type="match status" value="1"/>
</dbReference>
<dbReference type="NCBIfam" id="TIGR00229">
    <property type="entry name" value="sensory_box"/>
    <property type="match status" value="1"/>
</dbReference>
<dbReference type="InterPro" id="IPR050956">
    <property type="entry name" value="2C_system_His_kinase"/>
</dbReference>
<dbReference type="SUPFAM" id="SSF52172">
    <property type="entry name" value="CheY-like"/>
    <property type="match status" value="1"/>
</dbReference>
<evidence type="ECO:0000313" key="7">
    <source>
        <dbReference type="EMBL" id="KAG4420896.1"/>
    </source>
</evidence>
<dbReference type="Pfam" id="PF00989">
    <property type="entry name" value="PAS"/>
    <property type="match status" value="1"/>
</dbReference>
<feature type="compositionally biased region" description="Polar residues" evidence="3">
    <location>
        <begin position="8"/>
        <end position="19"/>
    </location>
</feature>
<dbReference type="SMART" id="SM00448">
    <property type="entry name" value="REC"/>
    <property type="match status" value="1"/>
</dbReference>
<dbReference type="InterPro" id="IPR004358">
    <property type="entry name" value="Sig_transdc_His_kin-like_C"/>
</dbReference>
<feature type="compositionally biased region" description="Basic and acidic residues" evidence="3">
    <location>
        <begin position="44"/>
        <end position="68"/>
    </location>
</feature>
<feature type="region of interest" description="Disordered" evidence="3">
    <location>
        <begin position="1"/>
        <end position="160"/>
    </location>
</feature>
<dbReference type="CDD" id="cd17546">
    <property type="entry name" value="REC_hyHK_CKI1_RcsC-like"/>
    <property type="match status" value="1"/>
</dbReference>
<dbReference type="PANTHER" id="PTHR43719:SF30">
    <property type="entry name" value="TWO-COMPONENT SYSTEM RESPONSE REGULATOR"/>
    <property type="match status" value="1"/>
</dbReference>
<dbReference type="Pfam" id="PF02518">
    <property type="entry name" value="HATPase_c"/>
    <property type="match status" value="1"/>
</dbReference>
<keyword evidence="1 2" id="KW-0597">Phosphoprotein</keyword>
<evidence type="ECO:0000259" key="5">
    <source>
        <dbReference type="PROSITE" id="PS50110"/>
    </source>
</evidence>